<dbReference type="AlphaFoldDB" id="B5Y6V7"/>
<dbReference type="KEGG" id="cpo:COPRO5265_0134"/>
<dbReference type="SMART" id="SM00729">
    <property type="entry name" value="Elp3"/>
    <property type="match status" value="1"/>
</dbReference>
<dbReference type="SFLD" id="SFLDG01082">
    <property type="entry name" value="B12-binding_domain_containing"/>
    <property type="match status" value="1"/>
</dbReference>
<dbReference type="PANTHER" id="PTHR42731">
    <property type="entry name" value="SLL1084 PROTEIN"/>
    <property type="match status" value="1"/>
</dbReference>
<dbReference type="Gene3D" id="3.80.30.20">
    <property type="entry name" value="tm_1862 like domain"/>
    <property type="match status" value="1"/>
</dbReference>
<proteinExistence type="predicted"/>
<dbReference type="GO" id="GO:0003824">
    <property type="term" value="F:catalytic activity"/>
    <property type="evidence" value="ECO:0007669"/>
    <property type="project" value="InterPro"/>
</dbReference>
<dbReference type="InterPro" id="IPR045784">
    <property type="entry name" value="Radical_SAM_N2"/>
</dbReference>
<reference evidence="2 3" key="2">
    <citation type="journal article" date="2014" name="Genome Announc.">
        <title>Complete Genome Sequence of Coprothermobacter proteolyticus DSM 5265.</title>
        <authorList>
            <person name="Alexiev A."/>
            <person name="Coil D.A."/>
            <person name="Badger J.H."/>
            <person name="Enticknap J."/>
            <person name="Ward N."/>
            <person name="Robb F.T."/>
            <person name="Eisen J.A."/>
        </authorList>
    </citation>
    <scope>NUCLEOTIDE SEQUENCE [LARGE SCALE GENOMIC DNA]</scope>
    <source>
        <strain evidence="3">ATCC 35245 / DSM 5265 / OCM 4 / BT</strain>
    </source>
</reference>
<dbReference type="CDD" id="cd01335">
    <property type="entry name" value="Radical_SAM"/>
    <property type="match status" value="1"/>
</dbReference>
<dbReference type="GO" id="GO:0051536">
    <property type="term" value="F:iron-sulfur cluster binding"/>
    <property type="evidence" value="ECO:0007669"/>
    <property type="project" value="InterPro"/>
</dbReference>
<evidence type="ECO:0000259" key="1">
    <source>
        <dbReference type="PROSITE" id="PS51918"/>
    </source>
</evidence>
<dbReference type="Pfam" id="PF04055">
    <property type="entry name" value="Radical_SAM"/>
    <property type="match status" value="1"/>
</dbReference>
<name>B5Y6V7_COPPD</name>
<evidence type="ECO:0000313" key="3">
    <source>
        <dbReference type="Proteomes" id="UP000001732"/>
    </source>
</evidence>
<dbReference type="InterPro" id="IPR006638">
    <property type="entry name" value="Elp3/MiaA/NifB-like_rSAM"/>
</dbReference>
<accession>B5Y6V7</accession>
<reference evidence="3" key="1">
    <citation type="submission" date="2008-08" db="EMBL/GenBank/DDBJ databases">
        <title>The complete genome sequence of Coprothermobacter proteolyticus strain ATCC 5245 / DSM 5265 / BT.</title>
        <authorList>
            <person name="Dodson R.J."/>
            <person name="Durkin A.S."/>
            <person name="Wu M."/>
            <person name="Eisen J."/>
            <person name="Sutton G."/>
        </authorList>
    </citation>
    <scope>NUCLEOTIDE SEQUENCE [LARGE SCALE GENOMIC DNA]</scope>
    <source>
        <strain evidence="3">ATCC 35245 / DSM 5265 / OCM 4 / BT</strain>
    </source>
</reference>
<dbReference type="EMBL" id="CP001145">
    <property type="protein sequence ID" value="ACI17281.1"/>
    <property type="molecule type" value="Genomic_DNA"/>
</dbReference>
<dbReference type="Proteomes" id="UP000001732">
    <property type="component" value="Chromosome"/>
</dbReference>
<sequence>MTSPSHCYFECYTFNMSMLSNAELYSVEKPSRYLGGEFNSIVKDWEKTLYKVALLYPDLYEVGMSYHGMQLFYFLINQEEDLLAERVFTPAIDTIKLLREKNLPLWSLENKRPLYEFDVIAVHFLTELGATNVLETLSLGQVPLMSSERTNNDPYVIAGGPAISNPSFFEPFLDAVFIGEADDVIDELVRFLAKAKQQCADRRETLSELAKVFPGIYVPALRNTAKEHHVIRESIFYPTKFIVPNVEAVQERAVVELARGCTRGCHFCHASSYYRPVRETPPHEVVELVKSIKQTTGFTEVGLLSLSTFDYSKLSEVVDLLSGEHLSMSLPSLRLDSLDTDLLKKVDPTRHLTLTFAPEAGSDQLRKKLNKPFSNEEILQAVDLLSKSGWSKFKFYFMVGLPEETEKDVLDIVSLLNEADTIAFKNNRRSRIHATVASFVPKPFTPFQWERQISPEETLEKYTLIQKHLKKQIDVSFRNPWFSLLEGVLSRSDSKVADLVLLAWKEGAIFDTSEQYGQHFLWQSAWEKLGMDPMEYLRARDIEEPLPWDHIKVGPSKDFLLLQREKSRKGLLTPDCRMSCLGCGVCGGDLWPTLA</sequence>
<dbReference type="InterPro" id="IPR058240">
    <property type="entry name" value="rSAM_sf"/>
</dbReference>
<dbReference type="PROSITE" id="PS51918">
    <property type="entry name" value="RADICAL_SAM"/>
    <property type="match status" value="1"/>
</dbReference>
<evidence type="ECO:0000313" key="2">
    <source>
        <dbReference type="EMBL" id="ACI17281.1"/>
    </source>
</evidence>
<dbReference type="Pfam" id="PF19864">
    <property type="entry name" value="Radical_SAM_N2"/>
    <property type="match status" value="1"/>
</dbReference>
<dbReference type="SFLD" id="SFLDS00029">
    <property type="entry name" value="Radical_SAM"/>
    <property type="match status" value="1"/>
</dbReference>
<dbReference type="PANTHER" id="PTHR42731:SF1">
    <property type="entry name" value="RADICAL SAM DOMAIN PROTEIN"/>
    <property type="match status" value="1"/>
</dbReference>
<protein>
    <submittedName>
        <fullName evidence="2">Radical SAM domain protein</fullName>
    </submittedName>
</protein>
<keyword evidence="3" id="KW-1185">Reference proteome</keyword>
<dbReference type="SUPFAM" id="SSF102114">
    <property type="entry name" value="Radical SAM enzymes"/>
    <property type="match status" value="1"/>
</dbReference>
<dbReference type="InterPro" id="IPR023404">
    <property type="entry name" value="rSAM_horseshoe"/>
</dbReference>
<organism evidence="2 3">
    <name type="scientific">Coprothermobacter proteolyticus (strain ATCC 35245 / DSM 5265 / OCM 4 / BT)</name>
    <dbReference type="NCBI Taxonomy" id="309798"/>
    <lineage>
        <taxon>Bacteria</taxon>
        <taxon>Pseudomonadati</taxon>
        <taxon>Coprothermobacterota</taxon>
        <taxon>Coprothermobacteria</taxon>
        <taxon>Coprothermobacterales</taxon>
        <taxon>Coprothermobacteraceae</taxon>
        <taxon>Coprothermobacter</taxon>
    </lineage>
</organism>
<gene>
    <name evidence="2" type="ordered locus">COPRO5265_0134</name>
</gene>
<dbReference type="STRING" id="309798.COPRO5265_0134"/>
<dbReference type="eggNOG" id="COG1032">
    <property type="taxonomic scope" value="Bacteria"/>
</dbReference>
<feature type="domain" description="Radical SAM core" evidence="1">
    <location>
        <begin position="247"/>
        <end position="478"/>
    </location>
</feature>
<dbReference type="InterPro" id="IPR007197">
    <property type="entry name" value="rSAM"/>
</dbReference>